<dbReference type="Proteomes" id="UP000215914">
    <property type="component" value="Unassembled WGS sequence"/>
</dbReference>
<protein>
    <submittedName>
        <fullName evidence="2">Uncharacterized protein</fullName>
    </submittedName>
</protein>
<name>A0A9K3P355_HELAN</name>
<evidence type="ECO:0000256" key="1">
    <source>
        <dbReference type="SAM" id="Phobius"/>
    </source>
</evidence>
<keyword evidence="3" id="KW-1185">Reference proteome</keyword>
<organism evidence="2 3">
    <name type="scientific">Helianthus annuus</name>
    <name type="common">Common sunflower</name>
    <dbReference type="NCBI Taxonomy" id="4232"/>
    <lineage>
        <taxon>Eukaryota</taxon>
        <taxon>Viridiplantae</taxon>
        <taxon>Streptophyta</taxon>
        <taxon>Embryophyta</taxon>
        <taxon>Tracheophyta</taxon>
        <taxon>Spermatophyta</taxon>
        <taxon>Magnoliopsida</taxon>
        <taxon>eudicotyledons</taxon>
        <taxon>Gunneridae</taxon>
        <taxon>Pentapetalae</taxon>
        <taxon>asterids</taxon>
        <taxon>campanulids</taxon>
        <taxon>Asterales</taxon>
        <taxon>Asteraceae</taxon>
        <taxon>Asteroideae</taxon>
        <taxon>Heliantheae alliance</taxon>
        <taxon>Heliantheae</taxon>
        <taxon>Helianthus</taxon>
    </lineage>
</organism>
<keyword evidence="1" id="KW-0472">Membrane</keyword>
<keyword evidence="1" id="KW-0812">Transmembrane</keyword>
<comment type="caution">
    <text evidence="2">The sequence shown here is derived from an EMBL/GenBank/DDBJ whole genome shotgun (WGS) entry which is preliminary data.</text>
</comment>
<dbReference type="AlphaFoldDB" id="A0A9K3P355"/>
<accession>A0A9K3P355</accession>
<dbReference type="Gramene" id="mRNA:HanXRQr2_Chr01g0025281">
    <property type="protein sequence ID" value="mRNA:HanXRQr2_Chr01g0025281"/>
    <property type="gene ID" value="HanXRQr2_Chr01g0025281"/>
</dbReference>
<evidence type="ECO:0000313" key="3">
    <source>
        <dbReference type="Proteomes" id="UP000215914"/>
    </source>
</evidence>
<keyword evidence="1" id="KW-1133">Transmembrane helix</keyword>
<reference evidence="2" key="2">
    <citation type="submission" date="2020-06" db="EMBL/GenBank/DDBJ databases">
        <title>Helianthus annuus Genome sequencing and assembly Release 2.</title>
        <authorList>
            <person name="Gouzy J."/>
            <person name="Langlade N."/>
            <person name="Munos S."/>
        </authorList>
    </citation>
    <scope>NUCLEOTIDE SEQUENCE</scope>
    <source>
        <tissue evidence="2">Leaves</tissue>
    </source>
</reference>
<reference evidence="2" key="1">
    <citation type="journal article" date="2017" name="Nature">
        <title>The sunflower genome provides insights into oil metabolism, flowering and Asterid evolution.</title>
        <authorList>
            <person name="Badouin H."/>
            <person name="Gouzy J."/>
            <person name="Grassa C.J."/>
            <person name="Murat F."/>
            <person name="Staton S.E."/>
            <person name="Cottret L."/>
            <person name="Lelandais-Briere C."/>
            <person name="Owens G.L."/>
            <person name="Carrere S."/>
            <person name="Mayjonade B."/>
            <person name="Legrand L."/>
            <person name="Gill N."/>
            <person name="Kane N.C."/>
            <person name="Bowers J.E."/>
            <person name="Hubner S."/>
            <person name="Bellec A."/>
            <person name="Berard A."/>
            <person name="Berges H."/>
            <person name="Blanchet N."/>
            <person name="Boniface M.C."/>
            <person name="Brunel D."/>
            <person name="Catrice O."/>
            <person name="Chaidir N."/>
            <person name="Claudel C."/>
            <person name="Donnadieu C."/>
            <person name="Faraut T."/>
            <person name="Fievet G."/>
            <person name="Helmstetter N."/>
            <person name="King M."/>
            <person name="Knapp S.J."/>
            <person name="Lai Z."/>
            <person name="Le Paslier M.C."/>
            <person name="Lippi Y."/>
            <person name="Lorenzon L."/>
            <person name="Mandel J.R."/>
            <person name="Marage G."/>
            <person name="Marchand G."/>
            <person name="Marquand E."/>
            <person name="Bret-Mestries E."/>
            <person name="Morien E."/>
            <person name="Nambeesan S."/>
            <person name="Nguyen T."/>
            <person name="Pegot-Espagnet P."/>
            <person name="Pouilly N."/>
            <person name="Raftis F."/>
            <person name="Sallet E."/>
            <person name="Schiex T."/>
            <person name="Thomas J."/>
            <person name="Vandecasteele C."/>
            <person name="Vares D."/>
            <person name="Vear F."/>
            <person name="Vautrin S."/>
            <person name="Crespi M."/>
            <person name="Mangin B."/>
            <person name="Burke J.M."/>
            <person name="Salse J."/>
            <person name="Munos S."/>
            <person name="Vincourt P."/>
            <person name="Rieseberg L.H."/>
            <person name="Langlade N.B."/>
        </authorList>
    </citation>
    <scope>NUCLEOTIDE SEQUENCE</scope>
    <source>
        <tissue evidence="2">Leaves</tissue>
    </source>
</reference>
<sequence>MANQPAMGLQLALLGRDASTAEQETVMIDEFVTDIREFSTSVSGLCYFIMLTYIINIMYFPPLLVILYLGSDVPMKLKVVFLLLLPWSLRWTVINLLEKLNFMLYYQWIVASRPHVQGNIQVTRLALMEAHQHFSYRNGFLDTCAYDIHFLQVFTVPNHIGQSERKLATQAAQSSYLEPPSFGPAGSVLVVELANRIDGWTRFSKPF</sequence>
<proteinExistence type="predicted"/>
<evidence type="ECO:0000313" key="2">
    <source>
        <dbReference type="EMBL" id="KAF5822336.1"/>
    </source>
</evidence>
<gene>
    <name evidence="2" type="ORF">HanXRQr2_Chr01g0025281</name>
</gene>
<feature type="transmembrane region" description="Helical" evidence="1">
    <location>
        <begin position="45"/>
        <end position="67"/>
    </location>
</feature>
<feature type="transmembrane region" description="Helical" evidence="1">
    <location>
        <begin position="79"/>
        <end position="97"/>
    </location>
</feature>
<dbReference type="EMBL" id="MNCJ02000316">
    <property type="protein sequence ID" value="KAF5822336.1"/>
    <property type="molecule type" value="Genomic_DNA"/>
</dbReference>